<organism evidence="1">
    <name type="scientific">Arundo donax</name>
    <name type="common">Giant reed</name>
    <name type="synonym">Donax arundinaceus</name>
    <dbReference type="NCBI Taxonomy" id="35708"/>
    <lineage>
        <taxon>Eukaryota</taxon>
        <taxon>Viridiplantae</taxon>
        <taxon>Streptophyta</taxon>
        <taxon>Embryophyta</taxon>
        <taxon>Tracheophyta</taxon>
        <taxon>Spermatophyta</taxon>
        <taxon>Magnoliopsida</taxon>
        <taxon>Liliopsida</taxon>
        <taxon>Poales</taxon>
        <taxon>Poaceae</taxon>
        <taxon>PACMAD clade</taxon>
        <taxon>Arundinoideae</taxon>
        <taxon>Arundineae</taxon>
        <taxon>Arundo</taxon>
    </lineage>
</organism>
<reference evidence="1" key="1">
    <citation type="submission" date="2014-09" db="EMBL/GenBank/DDBJ databases">
        <authorList>
            <person name="Magalhaes I.L.F."/>
            <person name="Oliveira U."/>
            <person name="Santos F.R."/>
            <person name="Vidigal T.H.D.A."/>
            <person name="Brescovit A.D."/>
            <person name="Santos A.J."/>
        </authorList>
    </citation>
    <scope>NUCLEOTIDE SEQUENCE</scope>
    <source>
        <tissue evidence="1">Shoot tissue taken approximately 20 cm above the soil surface</tissue>
    </source>
</reference>
<dbReference type="EMBL" id="GBRH01227269">
    <property type="protein sequence ID" value="JAD70626.1"/>
    <property type="molecule type" value="Transcribed_RNA"/>
</dbReference>
<accession>A0A0A9C513</accession>
<protein>
    <submittedName>
        <fullName evidence="1">Uncharacterized protein</fullName>
    </submittedName>
</protein>
<reference evidence="1" key="2">
    <citation type="journal article" date="2015" name="Data Brief">
        <title>Shoot transcriptome of the giant reed, Arundo donax.</title>
        <authorList>
            <person name="Barrero R.A."/>
            <person name="Guerrero F.D."/>
            <person name="Moolhuijzen P."/>
            <person name="Goolsby J.A."/>
            <person name="Tidwell J."/>
            <person name="Bellgard S.E."/>
            <person name="Bellgard M.I."/>
        </authorList>
    </citation>
    <scope>NUCLEOTIDE SEQUENCE</scope>
    <source>
        <tissue evidence="1">Shoot tissue taken approximately 20 cm above the soil surface</tissue>
    </source>
</reference>
<name>A0A0A9C513_ARUDO</name>
<dbReference type="AlphaFoldDB" id="A0A0A9C513"/>
<sequence>MHDRGAPKHWKARHSSYICAGKVLFWDLFCHIIPKCTCFTIE</sequence>
<evidence type="ECO:0000313" key="1">
    <source>
        <dbReference type="EMBL" id="JAD70626.1"/>
    </source>
</evidence>
<proteinExistence type="predicted"/>